<accession>A0A1T4QLZ1</accession>
<dbReference type="OrthoDB" id="1707618at2"/>
<gene>
    <name evidence="2" type="ORF">SAMN02745118_02609</name>
</gene>
<dbReference type="AlphaFoldDB" id="A0A1T4QLZ1"/>
<dbReference type="RefSeq" id="WP_078811016.1">
    <property type="nucleotide sequence ID" value="NZ_FUWM01000029.1"/>
</dbReference>
<reference evidence="3" key="1">
    <citation type="submission" date="2017-02" db="EMBL/GenBank/DDBJ databases">
        <authorList>
            <person name="Varghese N."/>
            <person name="Submissions S."/>
        </authorList>
    </citation>
    <scope>NUCLEOTIDE SEQUENCE [LARGE SCALE GENOMIC DNA]</scope>
    <source>
        <strain evidence="3">ATCC BAA-73</strain>
    </source>
</reference>
<name>A0A1T4QLZ1_9FIRM</name>
<dbReference type="EMBL" id="FUWM01000029">
    <property type="protein sequence ID" value="SKA04657.1"/>
    <property type="molecule type" value="Genomic_DNA"/>
</dbReference>
<dbReference type="Gene3D" id="2.30.30.240">
    <property type="entry name" value="PRC-barrel domain"/>
    <property type="match status" value="2"/>
</dbReference>
<dbReference type="STRING" id="142842.SAMN02745118_02609"/>
<proteinExistence type="predicted"/>
<protein>
    <submittedName>
        <fullName evidence="2">Uncharacterized protein YrrD, contains PRC-barrel domain</fullName>
    </submittedName>
</protein>
<organism evidence="2 3">
    <name type="scientific">Selenihalanaerobacter shriftii</name>
    <dbReference type="NCBI Taxonomy" id="142842"/>
    <lineage>
        <taxon>Bacteria</taxon>
        <taxon>Bacillati</taxon>
        <taxon>Bacillota</taxon>
        <taxon>Clostridia</taxon>
        <taxon>Halanaerobiales</taxon>
        <taxon>Halobacteroidaceae</taxon>
        <taxon>Selenihalanaerobacter</taxon>
    </lineage>
</organism>
<dbReference type="Pfam" id="PF05239">
    <property type="entry name" value="PRC"/>
    <property type="match status" value="2"/>
</dbReference>
<evidence type="ECO:0000259" key="1">
    <source>
        <dbReference type="Pfam" id="PF05239"/>
    </source>
</evidence>
<dbReference type="InterPro" id="IPR011033">
    <property type="entry name" value="PRC_barrel-like_sf"/>
</dbReference>
<evidence type="ECO:0000313" key="2">
    <source>
        <dbReference type="EMBL" id="SKA04657.1"/>
    </source>
</evidence>
<feature type="domain" description="PRC-barrel" evidence="1">
    <location>
        <begin position="2"/>
        <end position="70"/>
    </location>
</feature>
<keyword evidence="3" id="KW-1185">Reference proteome</keyword>
<dbReference type="InterPro" id="IPR027275">
    <property type="entry name" value="PRC-brl_dom"/>
</dbReference>
<sequence length="171" mass="18784">MYKGHEIIDLPVINLQTGKEVGSVEDITFDPETKSITGLIIDGGSWLQGKQMIPYDELHSIGEDAVTIEDESAVTKRDKNKECLNGAAGSVIGIRVVTNDGKELGNIEDIILDPINGQLDAYELTDGLVQDILEGRGLLNISNDLKYGEDVVIVSNLDDYQQINNREEQLK</sequence>
<feature type="domain" description="PRC-barrel" evidence="1">
    <location>
        <begin position="90"/>
        <end position="158"/>
    </location>
</feature>
<dbReference type="Proteomes" id="UP000190625">
    <property type="component" value="Unassembled WGS sequence"/>
</dbReference>
<dbReference type="SUPFAM" id="SSF50346">
    <property type="entry name" value="PRC-barrel domain"/>
    <property type="match status" value="2"/>
</dbReference>
<evidence type="ECO:0000313" key="3">
    <source>
        <dbReference type="Proteomes" id="UP000190625"/>
    </source>
</evidence>